<evidence type="ECO:0000313" key="2">
    <source>
        <dbReference type="Proteomes" id="UP000218887"/>
    </source>
</evidence>
<protein>
    <recommendedName>
        <fullName evidence="3">Aspartate/glutamate racemase family protein</fullName>
    </recommendedName>
</protein>
<reference evidence="1 2" key="1">
    <citation type="submission" date="2017-08" db="EMBL/GenBank/DDBJ databases">
        <title>Virgibacillus indicus sp. nov. and Virgibacillus profoundi sp. nov, two moderately halophilic bacteria isolated from marine sediment by using the Microfluidic Streak Plate.</title>
        <authorList>
            <person name="Xu B."/>
            <person name="Hu B."/>
            <person name="Wang J."/>
            <person name="Zhu Y."/>
            <person name="Huang L."/>
            <person name="Du W."/>
            <person name="Huang Y."/>
        </authorList>
    </citation>
    <scope>NUCLEOTIDE SEQUENCE [LARGE SCALE GENOMIC DNA]</scope>
    <source>
        <strain evidence="1 2">IO3-P3-H5</strain>
    </source>
</reference>
<organism evidence="1 2">
    <name type="scientific">Virgibacillus profundi</name>
    <dbReference type="NCBI Taxonomy" id="2024555"/>
    <lineage>
        <taxon>Bacteria</taxon>
        <taxon>Bacillati</taxon>
        <taxon>Bacillota</taxon>
        <taxon>Bacilli</taxon>
        <taxon>Bacillales</taxon>
        <taxon>Bacillaceae</taxon>
        <taxon>Virgibacillus</taxon>
    </lineage>
</organism>
<dbReference type="GO" id="GO:0047661">
    <property type="term" value="F:amino-acid racemase activity"/>
    <property type="evidence" value="ECO:0007669"/>
    <property type="project" value="InterPro"/>
</dbReference>
<dbReference type="InterPro" id="IPR001920">
    <property type="entry name" value="Asp/Glu_race"/>
</dbReference>
<dbReference type="RefSeq" id="WP_095656727.1">
    <property type="nucleotide sequence ID" value="NZ_NPOA01000013.1"/>
</dbReference>
<keyword evidence="2" id="KW-1185">Reference proteome</keyword>
<dbReference type="NCBIfam" id="NF005679">
    <property type="entry name" value="PRK07475.1"/>
    <property type="match status" value="1"/>
</dbReference>
<gene>
    <name evidence="1" type="ORF">CIL05_16880</name>
</gene>
<evidence type="ECO:0008006" key="3">
    <source>
        <dbReference type="Google" id="ProtNLM"/>
    </source>
</evidence>
<name>A0A2A2I8H3_9BACI</name>
<sequence>MNKAKIGILMLETQFHRPIGDIGNKDTFSFPIAYKIVKGASISRVVKEGNRDLIEPFVQAAKEFEREGMKAITTSCGFLALYQKDIQQQLNIPFYSSSLLQIPIASITAGGPVGVITASKSSLKPAHFEGVHAEQHHVIVKGMDEMQAFSGTIIREEIALDEAAVKAEMKKATAEFVAAHPEIKAIILECTNMPPYKKVIQEVTDLPIFDSTTLVNYIHSTI</sequence>
<dbReference type="Gene3D" id="3.40.50.1860">
    <property type="match status" value="2"/>
</dbReference>
<dbReference type="EMBL" id="NPOA01000013">
    <property type="protein sequence ID" value="PAV28311.1"/>
    <property type="molecule type" value="Genomic_DNA"/>
</dbReference>
<dbReference type="InterPro" id="IPR015942">
    <property type="entry name" value="Asp/Glu/hydantoin_racemase"/>
</dbReference>
<dbReference type="AlphaFoldDB" id="A0A2A2I8H3"/>
<comment type="caution">
    <text evidence="1">The sequence shown here is derived from an EMBL/GenBank/DDBJ whole genome shotgun (WGS) entry which is preliminary data.</text>
</comment>
<dbReference type="Pfam" id="PF01177">
    <property type="entry name" value="Asp_Glu_race"/>
    <property type="match status" value="1"/>
</dbReference>
<accession>A0A2A2I8H3</accession>
<proteinExistence type="predicted"/>
<dbReference type="Proteomes" id="UP000218887">
    <property type="component" value="Unassembled WGS sequence"/>
</dbReference>
<dbReference type="OrthoDB" id="1676875at2"/>
<evidence type="ECO:0000313" key="1">
    <source>
        <dbReference type="EMBL" id="PAV28311.1"/>
    </source>
</evidence>